<evidence type="ECO:0000256" key="2">
    <source>
        <dbReference type="ARBA" id="ARBA00022821"/>
    </source>
</evidence>
<dbReference type="GO" id="GO:0010427">
    <property type="term" value="F:abscisic acid binding"/>
    <property type="evidence" value="ECO:0007669"/>
    <property type="project" value="InterPro"/>
</dbReference>
<feature type="domain" description="Bet v I/Major latex protein" evidence="4">
    <location>
        <begin position="2"/>
        <end position="140"/>
    </location>
</feature>
<dbReference type="FunFam" id="3.30.530.20:FF:000007">
    <property type="entry name" value="Major pollen allergen Bet v 1-A"/>
    <property type="match status" value="1"/>
</dbReference>
<dbReference type="GO" id="GO:0006952">
    <property type="term" value="P:defense response"/>
    <property type="evidence" value="ECO:0007669"/>
    <property type="project" value="UniProtKB-KW"/>
</dbReference>
<dbReference type="InterPro" id="IPR050279">
    <property type="entry name" value="Plant_def-hormone_signal"/>
</dbReference>
<dbReference type="InterPro" id="IPR023393">
    <property type="entry name" value="START-like_dom_sf"/>
</dbReference>
<evidence type="ECO:0000313" key="6">
    <source>
        <dbReference type="Proteomes" id="UP000030687"/>
    </source>
</evidence>
<reference evidence="5 6" key="1">
    <citation type="submission" date="2013-10" db="EMBL/GenBank/DDBJ databases">
        <authorList>
            <consortium name="International Citrus Genome Consortium"/>
            <person name="Jenkins J."/>
            <person name="Schmutz J."/>
            <person name="Prochnik S."/>
            <person name="Rokhsar D."/>
            <person name="Gmitter F."/>
            <person name="Ollitrault P."/>
            <person name="Machado M."/>
            <person name="Talon M."/>
            <person name="Wincker P."/>
            <person name="Jaillon O."/>
            <person name="Morgante M."/>
        </authorList>
    </citation>
    <scope>NUCLEOTIDE SEQUENCE</scope>
    <source>
        <strain evidence="6">cv. Clemenules</strain>
    </source>
</reference>
<evidence type="ECO:0000256" key="3">
    <source>
        <dbReference type="ARBA" id="ARBA00023265"/>
    </source>
</evidence>
<dbReference type="STRING" id="85681.V4RFS3"/>
<dbReference type="KEGG" id="cic:CICLE_v10006685mg"/>
<dbReference type="Gene3D" id="3.30.530.20">
    <property type="match status" value="1"/>
</dbReference>
<gene>
    <name evidence="5" type="ORF">CICLE_v10006685mg</name>
</gene>
<protein>
    <recommendedName>
        <fullName evidence="4">Bet v I/Major latex protein domain-containing protein</fullName>
    </recommendedName>
</protein>
<dbReference type="GO" id="GO:0004864">
    <property type="term" value="F:protein phosphatase inhibitor activity"/>
    <property type="evidence" value="ECO:0007669"/>
    <property type="project" value="InterPro"/>
</dbReference>
<dbReference type="InterPro" id="IPR024949">
    <property type="entry name" value="Bet_v_I_allergen"/>
</dbReference>
<dbReference type="PRINTS" id="PR00634">
    <property type="entry name" value="BETALLERGEN"/>
</dbReference>
<dbReference type="EMBL" id="KI537036">
    <property type="protein sequence ID" value="ESR32708.1"/>
    <property type="molecule type" value="Genomic_DNA"/>
</dbReference>
<dbReference type="CDD" id="cd07816">
    <property type="entry name" value="Bet_v1-like"/>
    <property type="match status" value="1"/>
</dbReference>
<dbReference type="Proteomes" id="UP000030687">
    <property type="component" value="Unassembled WGS sequence"/>
</dbReference>
<evidence type="ECO:0000256" key="1">
    <source>
        <dbReference type="ARBA" id="ARBA00009744"/>
    </source>
</evidence>
<accession>V4RFS3</accession>
<evidence type="ECO:0000313" key="5">
    <source>
        <dbReference type="EMBL" id="ESR32708.1"/>
    </source>
</evidence>
<keyword evidence="6" id="KW-1185">Reference proteome</keyword>
<dbReference type="PANTHER" id="PTHR31213">
    <property type="entry name" value="OS08G0374000 PROTEIN-RELATED"/>
    <property type="match status" value="1"/>
</dbReference>
<evidence type="ECO:0000259" key="4">
    <source>
        <dbReference type="Pfam" id="PF00407"/>
    </source>
</evidence>
<name>V4RFS3_CITCL</name>
<sequence>VPAAVAPSRMFEAVILDCHNLFPKLAPHAFKSIDILEGDGGDGTLKRYDFGDVNQKIDALDKDNFSIKYTIYERDGGWGIFEKVVYDIKFVASGDSGCIYKVAAECYLKAGEESKQEFVKDSQEKGTSLYRAVESHLLANPHLYA</sequence>
<dbReference type="GO" id="GO:0009738">
    <property type="term" value="P:abscisic acid-activated signaling pathway"/>
    <property type="evidence" value="ECO:0007669"/>
    <property type="project" value="InterPro"/>
</dbReference>
<dbReference type="InParanoid" id="V4RFS3"/>
<dbReference type="Pfam" id="PF00407">
    <property type="entry name" value="Bet_v_1"/>
    <property type="match status" value="1"/>
</dbReference>
<comment type="similarity">
    <text evidence="1">Belongs to the BetVI family.</text>
</comment>
<dbReference type="PANTHER" id="PTHR31213:SF157">
    <property type="entry name" value="MAJOR ALLERGEN MAL D 1-LIKE"/>
    <property type="match status" value="1"/>
</dbReference>
<keyword evidence="2" id="KW-0611">Plant defense</keyword>
<dbReference type="AlphaFoldDB" id="V4RFS3"/>
<dbReference type="SUPFAM" id="SSF55961">
    <property type="entry name" value="Bet v1-like"/>
    <property type="match status" value="1"/>
</dbReference>
<dbReference type="GO" id="GO:0005634">
    <property type="term" value="C:nucleus"/>
    <property type="evidence" value="ECO:0007669"/>
    <property type="project" value="TreeGrafter"/>
</dbReference>
<dbReference type="GO" id="GO:0038023">
    <property type="term" value="F:signaling receptor activity"/>
    <property type="evidence" value="ECO:0007669"/>
    <property type="project" value="InterPro"/>
</dbReference>
<keyword evidence="3" id="KW-0568">Pathogenesis-related protein</keyword>
<dbReference type="InterPro" id="IPR000916">
    <property type="entry name" value="Bet_v_I/MLP"/>
</dbReference>
<dbReference type="GO" id="GO:0005737">
    <property type="term" value="C:cytoplasm"/>
    <property type="evidence" value="ECO:0007669"/>
    <property type="project" value="TreeGrafter"/>
</dbReference>
<proteinExistence type="inferred from homology"/>
<feature type="non-terminal residue" evidence="5">
    <location>
        <position position="1"/>
    </location>
</feature>
<dbReference type="OMA" id="WMALAKD"/>
<organism evidence="5 6">
    <name type="scientific">Citrus clementina</name>
    <name type="common">Clementine</name>
    <name type="synonym">Citrus deliciosa x Citrus sinensis</name>
    <dbReference type="NCBI Taxonomy" id="85681"/>
    <lineage>
        <taxon>Eukaryota</taxon>
        <taxon>Viridiplantae</taxon>
        <taxon>Streptophyta</taxon>
        <taxon>Embryophyta</taxon>
        <taxon>Tracheophyta</taxon>
        <taxon>Spermatophyta</taxon>
        <taxon>Magnoliopsida</taxon>
        <taxon>eudicotyledons</taxon>
        <taxon>Gunneridae</taxon>
        <taxon>Pentapetalae</taxon>
        <taxon>rosids</taxon>
        <taxon>malvids</taxon>
        <taxon>Sapindales</taxon>
        <taxon>Rutaceae</taxon>
        <taxon>Aurantioideae</taxon>
        <taxon>Citrus</taxon>
    </lineage>
</organism>
<dbReference type="Gramene" id="ESR32708">
    <property type="protein sequence ID" value="ESR32708"/>
    <property type="gene ID" value="CICLE_v10006685mg"/>
</dbReference>